<feature type="region of interest" description="Disordered" evidence="1">
    <location>
        <begin position="123"/>
        <end position="164"/>
    </location>
</feature>
<evidence type="ECO:0000256" key="2">
    <source>
        <dbReference type="SAM" id="Phobius"/>
    </source>
</evidence>
<reference evidence="3 4" key="1">
    <citation type="submission" date="2016-10" db="EMBL/GenBank/DDBJ databases">
        <authorList>
            <person name="de Groot N.N."/>
        </authorList>
    </citation>
    <scope>NUCLEOTIDE SEQUENCE [LARGE SCALE GENOMIC DNA]</scope>
    <source>
        <strain evidence="3 4">DSM 21800</strain>
    </source>
</reference>
<proteinExistence type="predicted"/>
<evidence type="ECO:0000313" key="3">
    <source>
        <dbReference type="EMBL" id="SDS19785.1"/>
    </source>
</evidence>
<dbReference type="EMBL" id="LT629772">
    <property type="protein sequence ID" value="SDS19785.1"/>
    <property type="molecule type" value="Genomic_DNA"/>
</dbReference>
<sequence length="164" mass="16798">MHTASSEPSGGHSMPAGGGWGASLAVVEWAIAVLVVAVLGVAAAVAAGGGGEMSKDPVQDAYRQDLPEAALNAEDIRHLRFGVTVRGYAMDQVDEVLARLGTEIAERDELIARLSDDSRSGFVAATPRSAIPGAETSRPDTPAEGTIRTGDDSSVSVDAGEVAR</sequence>
<keyword evidence="2" id="KW-1133">Transmembrane helix</keyword>
<keyword evidence="2" id="KW-0812">Transmembrane</keyword>
<gene>
    <name evidence="3" type="ORF">SAMN04489812_1179</name>
</gene>
<evidence type="ECO:0000256" key="1">
    <source>
        <dbReference type="SAM" id="MobiDB-lite"/>
    </source>
</evidence>
<dbReference type="NCBIfam" id="TIGR03544">
    <property type="entry name" value="DivI1A_domain"/>
    <property type="match status" value="1"/>
</dbReference>
<keyword evidence="4" id="KW-1185">Reference proteome</keyword>
<dbReference type="Proteomes" id="UP000199103">
    <property type="component" value="Chromosome I"/>
</dbReference>
<dbReference type="Gene3D" id="6.10.250.660">
    <property type="match status" value="1"/>
</dbReference>
<dbReference type="AlphaFoldDB" id="A0A1H1Q8N5"/>
<name>A0A1H1Q8N5_9ACTN</name>
<dbReference type="InterPro" id="IPR019933">
    <property type="entry name" value="DivIVA_domain"/>
</dbReference>
<accession>A0A1H1Q8N5</accession>
<keyword evidence="2" id="KW-0472">Membrane</keyword>
<feature type="transmembrane region" description="Helical" evidence="2">
    <location>
        <begin position="20"/>
        <end position="47"/>
    </location>
</feature>
<evidence type="ECO:0000313" key="4">
    <source>
        <dbReference type="Proteomes" id="UP000199103"/>
    </source>
</evidence>
<protein>
    <submittedName>
        <fullName evidence="3">DivIVA domain-containing protein</fullName>
    </submittedName>
</protein>
<organism evidence="3 4">
    <name type="scientific">Microlunatus soli</name>
    <dbReference type="NCBI Taxonomy" id="630515"/>
    <lineage>
        <taxon>Bacteria</taxon>
        <taxon>Bacillati</taxon>
        <taxon>Actinomycetota</taxon>
        <taxon>Actinomycetes</taxon>
        <taxon>Propionibacteriales</taxon>
        <taxon>Propionibacteriaceae</taxon>
        <taxon>Microlunatus</taxon>
    </lineage>
</organism>
<dbReference type="STRING" id="630515.SAMN04489812_1179"/>